<dbReference type="EMBL" id="QPKB01000002">
    <property type="protein sequence ID" value="RWR77854.1"/>
    <property type="molecule type" value="Genomic_DNA"/>
</dbReference>
<feature type="compositionally biased region" description="Polar residues" evidence="1">
    <location>
        <begin position="75"/>
        <end position="90"/>
    </location>
</feature>
<name>A0A3S3NE46_9MAGN</name>
<dbReference type="SUPFAM" id="SSF50729">
    <property type="entry name" value="PH domain-like"/>
    <property type="match status" value="1"/>
</dbReference>
<feature type="region of interest" description="Disordered" evidence="1">
    <location>
        <begin position="75"/>
        <end position="110"/>
    </location>
</feature>
<dbReference type="Proteomes" id="UP000283530">
    <property type="component" value="Unassembled WGS sequence"/>
</dbReference>
<reference evidence="3 4" key="1">
    <citation type="journal article" date="2019" name="Nat. Plants">
        <title>Stout camphor tree genome fills gaps in understanding of flowering plant genome evolution.</title>
        <authorList>
            <person name="Chaw S.M."/>
            <person name="Liu Y.C."/>
            <person name="Wu Y.W."/>
            <person name="Wang H.Y."/>
            <person name="Lin C.I."/>
            <person name="Wu C.S."/>
            <person name="Ke H.M."/>
            <person name="Chang L.Y."/>
            <person name="Hsu C.Y."/>
            <person name="Yang H.T."/>
            <person name="Sudianto E."/>
            <person name="Hsu M.H."/>
            <person name="Wu K.P."/>
            <person name="Wang L.N."/>
            <person name="Leebens-Mack J.H."/>
            <person name="Tsai I.J."/>
        </authorList>
    </citation>
    <scope>NUCLEOTIDE SEQUENCE [LARGE SCALE GENOMIC DNA]</scope>
    <source>
        <strain evidence="4">cv. Chaw 1501</strain>
        <tissue evidence="3">Young leaves</tissue>
    </source>
</reference>
<dbReference type="PROSITE" id="PS50003">
    <property type="entry name" value="PH_DOMAIN"/>
    <property type="match status" value="1"/>
</dbReference>
<dbReference type="Pfam" id="PF05703">
    <property type="entry name" value="Auxin_canalis"/>
    <property type="match status" value="1"/>
</dbReference>
<organism evidence="3 4">
    <name type="scientific">Cinnamomum micranthum f. kanehirae</name>
    <dbReference type="NCBI Taxonomy" id="337451"/>
    <lineage>
        <taxon>Eukaryota</taxon>
        <taxon>Viridiplantae</taxon>
        <taxon>Streptophyta</taxon>
        <taxon>Embryophyta</taxon>
        <taxon>Tracheophyta</taxon>
        <taxon>Spermatophyta</taxon>
        <taxon>Magnoliopsida</taxon>
        <taxon>Magnoliidae</taxon>
        <taxon>Laurales</taxon>
        <taxon>Lauraceae</taxon>
        <taxon>Cinnamomum</taxon>
    </lineage>
</organism>
<dbReference type="InterPro" id="IPR013666">
    <property type="entry name" value="PH_pln"/>
</dbReference>
<dbReference type="PANTHER" id="PTHR31351:SF2">
    <property type="entry name" value="PHOSPHOINOSITIDE BINDING PROTEIN"/>
    <property type="match status" value="1"/>
</dbReference>
<sequence length="416" mass="44903">MDPRTNCLLNRLEGIEEENPTSWFPMSLPPPETPTESMEFLARSWSLSSLELSKALRDAFIQSHALETTTCSLGTEVTNPSPTTSIQHAQGPTSSGGSPPNPTSTKETEDIKVCKSVVRGKCMSRWLKDMKDKKKEEIRTLNAQLHAATSVAGVAAAVAAIVAATSTSSAATEDESSKKSSVAVASAAALVASHCIEIAEEMGADRDQILTAINSAVNAKTTGDIMTLTAGAATALRGAAALRARLLHKEIPPPSLSLDTRAPEDNIQAKTCSALNFVTTGGELLKRTRKGDLHWKQVSLYLDSNGQTFTNSFSVSSNGNLEVWKCQVIVKMKSKHIAGTFVKKKQSGVVDLCCDVPAWDGRDGEEGGQHRAYFGIKTADRLIEFECKDKHNKQMWVDGIKHMLQYRGNINNSLSL</sequence>
<dbReference type="AlphaFoldDB" id="A0A3S3NE46"/>
<evidence type="ECO:0000313" key="3">
    <source>
        <dbReference type="EMBL" id="RWR77854.1"/>
    </source>
</evidence>
<keyword evidence="4" id="KW-1185">Reference proteome</keyword>
<feature type="domain" description="PH" evidence="2">
    <location>
        <begin position="277"/>
        <end position="405"/>
    </location>
</feature>
<dbReference type="InterPro" id="IPR040269">
    <property type="entry name" value="VAB"/>
</dbReference>
<gene>
    <name evidence="3" type="ORF">CKAN_00635800</name>
</gene>
<comment type="caution">
    <text evidence="3">The sequence shown here is derived from an EMBL/GenBank/DDBJ whole genome shotgun (WGS) entry which is preliminary data.</text>
</comment>
<evidence type="ECO:0000259" key="2">
    <source>
        <dbReference type="PROSITE" id="PS50003"/>
    </source>
</evidence>
<accession>A0A3S3NE46</accession>
<proteinExistence type="predicted"/>
<dbReference type="InterPro" id="IPR001849">
    <property type="entry name" value="PH_domain"/>
</dbReference>
<dbReference type="Pfam" id="PF08458">
    <property type="entry name" value="PH_2"/>
    <property type="match status" value="2"/>
</dbReference>
<protein>
    <submittedName>
        <fullName evidence="3">VAN3-binding protein isoform X1</fullName>
    </submittedName>
</protein>
<dbReference type="OrthoDB" id="1926216at2759"/>
<evidence type="ECO:0000256" key="1">
    <source>
        <dbReference type="SAM" id="MobiDB-lite"/>
    </source>
</evidence>
<dbReference type="InterPro" id="IPR008546">
    <property type="entry name" value="VAN3-bd-like_auxin_canal"/>
</dbReference>
<dbReference type="PANTHER" id="PTHR31351">
    <property type="entry name" value="EXPRESSED PROTEIN"/>
    <property type="match status" value="1"/>
</dbReference>
<evidence type="ECO:0000313" key="4">
    <source>
        <dbReference type="Proteomes" id="UP000283530"/>
    </source>
</evidence>